<dbReference type="AlphaFoldDB" id="A0A8S1DS99"/>
<keyword evidence="1" id="KW-1133">Transmembrane helix</keyword>
<gene>
    <name evidence="2" type="ORF">CLODIP_2_CD00399</name>
</gene>
<dbReference type="EMBL" id="CADEPI010000319">
    <property type="protein sequence ID" value="CAB3383697.1"/>
    <property type="molecule type" value="Genomic_DNA"/>
</dbReference>
<organism evidence="2 3">
    <name type="scientific">Cloeon dipterum</name>
    <dbReference type="NCBI Taxonomy" id="197152"/>
    <lineage>
        <taxon>Eukaryota</taxon>
        <taxon>Metazoa</taxon>
        <taxon>Ecdysozoa</taxon>
        <taxon>Arthropoda</taxon>
        <taxon>Hexapoda</taxon>
        <taxon>Insecta</taxon>
        <taxon>Pterygota</taxon>
        <taxon>Palaeoptera</taxon>
        <taxon>Ephemeroptera</taxon>
        <taxon>Pisciforma</taxon>
        <taxon>Baetidae</taxon>
        <taxon>Cloeon</taxon>
    </lineage>
</organism>
<feature type="transmembrane region" description="Helical" evidence="1">
    <location>
        <begin position="6"/>
        <end position="30"/>
    </location>
</feature>
<evidence type="ECO:0000256" key="1">
    <source>
        <dbReference type="SAM" id="Phobius"/>
    </source>
</evidence>
<evidence type="ECO:0000313" key="3">
    <source>
        <dbReference type="Proteomes" id="UP000494165"/>
    </source>
</evidence>
<keyword evidence="1" id="KW-0472">Membrane</keyword>
<accession>A0A8S1DS99</accession>
<sequence length="82" mass="9487">MMDNSTIIIFYVLLVLLVLVGLLVELRYFLSHLWQKFSKSPEPELEEMCVELEVPDDESAWSNTALPPSPVDLVPMIYFEIE</sequence>
<keyword evidence="3" id="KW-1185">Reference proteome</keyword>
<keyword evidence="1" id="KW-0812">Transmembrane</keyword>
<dbReference type="Proteomes" id="UP000494165">
    <property type="component" value="Unassembled WGS sequence"/>
</dbReference>
<evidence type="ECO:0000313" key="2">
    <source>
        <dbReference type="EMBL" id="CAB3383697.1"/>
    </source>
</evidence>
<proteinExistence type="predicted"/>
<reference evidence="2 3" key="1">
    <citation type="submission" date="2020-04" db="EMBL/GenBank/DDBJ databases">
        <authorList>
            <person name="Alioto T."/>
            <person name="Alioto T."/>
            <person name="Gomez Garrido J."/>
        </authorList>
    </citation>
    <scope>NUCLEOTIDE SEQUENCE [LARGE SCALE GENOMIC DNA]</scope>
</reference>
<protein>
    <submittedName>
        <fullName evidence="2">Uncharacterized protein</fullName>
    </submittedName>
</protein>
<name>A0A8S1DS99_9INSE</name>
<comment type="caution">
    <text evidence="2">The sequence shown here is derived from an EMBL/GenBank/DDBJ whole genome shotgun (WGS) entry which is preliminary data.</text>
</comment>